<dbReference type="RefSeq" id="WP_015369621.1">
    <property type="nucleotide sequence ID" value="NZ_AP022108.1"/>
</dbReference>
<gene>
    <name evidence="2" type="ORF">PZT46_05485</name>
    <name evidence="1" type="ORF">SJ059_06690</name>
</gene>
<reference evidence="2" key="1">
    <citation type="journal article" date="2023" name="J. Hosp. Infect.">
        <title>Cross-contamination of carbapenem-resistant Gram-negative bacteria between patients and hospital environment in the first year of a newly built surgical ward.</title>
        <authorList>
            <person name="Boutin S."/>
            <person name="Scherrer M."/>
            <person name="Spath I."/>
            <person name="Kocer K."/>
            <person name="Heeg K."/>
            <person name="Nurjadi D."/>
        </authorList>
    </citation>
    <scope>NUCLEOTIDE SEQUENCE</scope>
    <source>
        <strain evidence="2">KE10384</strain>
    </source>
</reference>
<sequence length="56" mass="6412">MEHHGVRINVGGVFTRKVLVKQFLFGEKKTIRVDLTQQDDGWFYGDLPVEFTANCA</sequence>
<name>A0AAW9LKT3_KLEAE</name>
<evidence type="ECO:0000313" key="2">
    <source>
        <dbReference type="EMBL" id="MEA8798711.1"/>
    </source>
</evidence>
<organism evidence="2 3">
    <name type="scientific">Klebsiella aerogenes</name>
    <name type="common">Enterobacter aerogenes</name>
    <dbReference type="NCBI Taxonomy" id="548"/>
    <lineage>
        <taxon>Bacteria</taxon>
        <taxon>Pseudomonadati</taxon>
        <taxon>Pseudomonadota</taxon>
        <taxon>Gammaproteobacteria</taxon>
        <taxon>Enterobacterales</taxon>
        <taxon>Enterobacteriaceae</taxon>
        <taxon>Klebsiella/Raoultella group</taxon>
        <taxon>Klebsiella</taxon>
    </lineage>
</organism>
<comment type="caution">
    <text evidence="2">The sequence shown here is derived from an EMBL/GenBank/DDBJ whole genome shotgun (WGS) entry which is preliminary data.</text>
</comment>
<evidence type="ECO:0000313" key="3">
    <source>
        <dbReference type="Proteomes" id="UP001303386"/>
    </source>
</evidence>
<accession>A0AAW9LKT3</accession>
<protein>
    <submittedName>
        <fullName evidence="2">Uncharacterized protein</fullName>
    </submittedName>
</protein>
<dbReference type="AlphaFoldDB" id="A0AAW9LKT3"/>
<proteinExistence type="predicted"/>
<dbReference type="EMBL" id="JARELW010000002">
    <property type="protein sequence ID" value="MEA8798711.1"/>
    <property type="molecule type" value="Genomic_DNA"/>
</dbReference>
<dbReference type="Proteomes" id="UP001279012">
    <property type="component" value="Unassembled WGS sequence"/>
</dbReference>
<dbReference type="Proteomes" id="UP001303386">
    <property type="component" value="Unassembled WGS sequence"/>
</dbReference>
<reference evidence="1" key="2">
    <citation type="submission" date="2023-11" db="EMBL/GenBank/DDBJ databases">
        <title>Detection of rare carbapenemases in Enterobacterales - comparison of two colorimetric and two CIM-based carbapenemase assays.</title>
        <authorList>
            <person name="Schaffarczyk L."/>
            <person name="Noster J."/>
            <person name="Stelzer Y."/>
            <person name="Sattler J."/>
            <person name="Gatermann S."/>
            <person name="Hamprecht A."/>
        </authorList>
    </citation>
    <scope>NUCLEOTIDE SEQUENCE</scope>
    <source>
        <strain evidence="1">CIM-Cont-037</strain>
    </source>
</reference>
<dbReference type="EMBL" id="JAWZZT010000004">
    <property type="protein sequence ID" value="MDX7014163.1"/>
    <property type="molecule type" value="Genomic_DNA"/>
</dbReference>
<dbReference type="GeneID" id="93314747"/>
<evidence type="ECO:0000313" key="1">
    <source>
        <dbReference type="EMBL" id="MDX7014163.1"/>
    </source>
</evidence>